<keyword evidence="2" id="KW-1185">Reference proteome</keyword>
<gene>
    <name evidence="1" type="ORF">HF964_02490</name>
</gene>
<evidence type="ECO:0000313" key="2">
    <source>
        <dbReference type="Proteomes" id="UP000549765"/>
    </source>
</evidence>
<protein>
    <submittedName>
        <fullName evidence="1">Uncharacterized protein</fullName>
    </submittedName>
</protein>
<name>A0A7X6N1Q6_9LACO</name>
<accession>A0A7X6N1Q6</accession>
<evidence type="ECO:0000313" key="1">
    <source>
        <dbReference type="EMBL" id="NKZ23677.1"/>
    </source>
</evidence>
<dbReference type="AlphaFoldDB" id="A0A7X6N1Q6"/>
<organism evidence="1 2">
    <name type="scientific">Periweissella fabalis</name>
    <dbReference type="NCBI Taxonomy" id="1070421"/>
    <lineage>
        <taxon>Bacteria</taxon>
        <taxon>Bacillati</taxon>
        <taxon>Bacillota</taxon>
        <taxon>Bacilli</taxon>
        <taxon>Lactobacillales</taxon>
        <taxon>Lactobacillaceae</taxon>
        <taxon>Periweissella</taxon>
    </lineage>
</organism>
<reference evidence="1 2" key="1">
    <citation type="submission" date="2020-04" db="EMBL/GenBank/DDBJ databases">
        <title>MicrobeNet Type strains.</title>
        <authorList>
            <person name="Nicholson A.C."/>
        </authorList>
    </citation>
    <scope>NUCLEOTIDE SEQUENCE [LARGE SCALE GENOMIC DNA]</scope>
    <source>
        <strain evidence="1 2">CCUG 61472</strain>
    </source>
</reference>
<dbReference type="RefSeq" id="WP_168721462.1">
    <property type="nucleotide sequence ID" value="NZ_JAAXPN010000001.1"/>
</dbReference>
<comment type="caution">
    <text evidence="1">The sequence shown here is derived from an EMBL/GenBank/DDBJ whole genome shotgun (WGS) entry which is preliminary data.</text>
</comment>
<dbReference type="EMBL" id="JAAXPN010000001">
    <property type="protein sequence ID" value="NKZ23677.1"/>
    <property type="molecule type" value="Genomic_DNA"/>
</dbReference>
<sequence length="52" mass="5875">MLKVIVTLVVLAVGAYIVNGGWAENLGALYRNYKQSNMSLTEFWRGVICKRK</sequence>
<proteinExistence type="predicted"/>
<dbReference type="Proteomes" id="UP000549765">
    <property type="component" value="Unassembled WGS sequence"/>
</dbReference>